<dbReference type="AlphaFoldDB" id="A0AAD9GSJ7"/>
<name>A0AAD9GSJ7_9STRA</name>
<keyword evidence="4" id="KW-1133">Transmembrane helix</keyword>
<organism evidence="6 7">
    <name type="scientific">Phytophthora citrophthora</name>
    <dbReference type="NCBI Taxonomy" id="4793"/>
    <lineage>
        <taxon>Eukaryota</taxon>
        <taxon>Sar</taxon>
        <taxon>Stramenopiles</taxon>
        <taxon>Oomycota</taxon>
        <taxon>Peronosporomycetes</taxon>
        <taxon>Peronosporales</taxon>
        <taxon>Peronosporaceae</taxon>
        <taxon>Phytophthora</taxon>
    </lineage>
</organism>
<evidence type="ECO:0000256" key="1">
    <source>
        <dbReference type="ARBA" id="ARBA00004606"/>
    </source>
</evidence>
<dbReference type="EMBL" id="JASMQC010000007">
    <property type="protein sequence ID" value="KAK1943800.1"/>
    <property type="molecule type" value="Genomic_DNA"/>
</dbReference>
<evidence type="ECO:0000256" key="4">
    <source>
        <dbReference type="ARBA" id="ARBA00022989"/>
    </source>
</evidence>
<evidence type="ECO:0000313" key="6">
    <source>
        <dbReference type="EMBL" id="KAK1943800.1"/>
    </source>
</evidence>
<protein>
    <submittedName>
        <fullName evidence="6">Uncharacterized protein</fullName>
    </submittedName>
</protein>
<reference evidence="6" key="1">
    <citation type="submission" date="2023-08" db="EMBL/GenBank/DDBJ databases">
        <title>Reference Genome Resource for the Citrus Pathogen Phytophthora citrophthora.</title>
        <authorList>
            <person name="Moller H."/>
            <person name="Coetzee B."/>
            <person name="Rose L.J."/>
            <person name="Van Niekerk J.M."/>
        </authorList>
    </citation>
    <scope>NUCLEOTIDE SEQUENCE</scope>
    <source>
        <strain evidence="6">STE-U-9442</strain>
    </source>
</reference>
<dbReference type="PANTHER" id="PTHR31392">
    <property type="entry name" value="ALPHA-1,3-MANNOSYLTRANSFERASE MNN1-RELATED"/>
    <property type="match status" value="1"/>
</dbReference>
<keyword evidence="3" id="KW-0735">Signal-anchor</keyword>
<evidence type="ECO:0000313" key="7">
    <source>
        <dbReference type="Proteomes" id="UP001259832"/>
    </source>
</evidence>
<dbReference type="GO" id="GO:0016020">
    <property type="term" value="C:membrane"/>
    <property type="evidence" value="ECO:0007669"/>
    <property type="project" value="UniProtKB-SubCell"/>
</dbReference>
<dbReference type="GO" id="GO:0005794">
    <property type="term" value="C:Golgi apparatus"/>
    <property type="evidence" value="ECO:0007669"/>
    <property type="project" value="TreeGrafter"/>
</dbReference>
<evidence type="ECO:0000256" key="5">
    <source>
        <dbReference type="ARBA" id="ARBA00023136"/>
    </source>
</evidence>
<dbReference type="GO" id="GO:0006493">
    <property type="term" value="P:protein O-linked glycosylation"/>
    <property type="evidence" value="ECO:0007669"/>
    <property type="project" value="TreeGrafter"/>
</dbReference>
<keyword evidence="5" id="KW-0472">Membrane</keyword>
<comment type="subcellular location">
    <subcellularLocation>
        <location evidence="1">Membrane</location>
        <topology evidence="1">Single-pass type II membrane protein</topology>
    </subcellularLocation>
</comment>
<evidence type="ECO:0000256" key="2">
    <source>
        <dbReference type="ARBA" id="ARBA00022692"/>
    </source>
</evidence>
<dbReference type="Proteomes" id="UP001259832">
    <property type="component" value="Unassembled WGS sequence"/>
</dbReference>
<keyword evidence="7" id="KW-1185">Reference proteome</keyword>
<gene>
    <name evidence="6" type="ORF">P3T76_005196</name>
</gene>
<keyword evidence="2" id="KW-0812">Transmembrane</keyword>
<dbReference type="PANTHER" id="PTHR31392:SF1">
    <property type="entry name" value="ALPHA-1,3-MANNOSYLTRANSFERASE MNN1-RELATED"/>
    <property type="match status" value="1"/>
</dbReference>
<comment type="caution">
    <text evidence="6">The sequence shown here is derived from an EMBL/GenBank/DDBJ whole genome shotgun (WGS) entry which is preliminary data.</text>
</comment>
<dbReference type="GO" id="GO:0000033">
    <property type="term" value="F:alpha-1,3-mannosyltransferase activity"/>
    <property type="evidence" value="ECO:0007669"/>
    <property type="project" value="TreeGrafter"/>
</dbReference>
<accession>A0AAD9GSJ7</accession>
<proteinExistence type="predicted"/>
<evidence type="ECO:0000256" key="3">
    <source>
        <dbReference type="ARBA" id="ARBA00022968"/>
    </source>
</evidence>
<sequence length="128" mass="14605">MTKHNDTLCGSIVQYMPVEGDLSELLYVNGKALLDPIPGAIDRLDGTNLNVWFNLNPKRVTPRQKRRMNGFTQTNYQGGFQDECLVGFGAEPLPDTFMARLLRRRLHYFSIRMGVLSALNECYAFENM</sequence>